<gene>
    <name evidence="5" type="ORF">WJX73_002591</name>
</gene>
<dbReference type="PANTHER" id="PTHR15052:SF2">
    <property type="entry name" value="GENERAL TRANSCRIPTION FACTOR 3C POLYPEPTIDE 2"/>
    <property type="match status" value="1"/>
</dbReference>
<dbReference type="Pfam" id="PF00400">
    <property type="entry name" value="WD40"/>
    <property type="match status" value="1"/>
</dbReference>
<dbReference type="InterPro" id="IPR001680">
    <property type="entry name" value="WD40_rpt"/>
</dbReference>
<protein>
    <submittedName>
        <fullName evidence="5">Uncharacterized protein</fullName>
    </submittedName>
</protein>
<dbReference type="Proteomes" id="UP001465755">
    <property type="component" value="Unassembled WGS sequence"/>
</dbReference>
<evidence type="ECO:0000256" key="3">
    <source>
        <dbReference type="ARBA" id="ARBA00023242"/>
    </source>
</evidence>
<dbReference type="InterPro" id="IPR015943">
    <property type="entry name" value="WD40/YVTN_repeat-like_dom_sf"/>
</dbReference>
<feature type="compositionally biased region" description="Low complexity" evidence="4">
    <location>
        <begin position="208"/>
        <end position="221"/>
    </location>
</feature>
<keyword evidence="2" id="KW-0804">Transcription</keyword>
<reference evidence="5 6" key="1">
    <citation type="journal article" date="2024" name="Nat. Commun.">
        <title>Phylogenomics reveals the evolutionary origins of lichenization in chlorophyte algae.</title>
        <authorList>
            <person name="Puginier C."/>
            <person name="Libourel C."/>
            <person name="Otte J."/>
            <person name="Skaloud P."/>
            <person name="Haon M."/>
            <person name="Grisel S."/>
            <person name="Petersen M."/>
            <person name="Berrin J.G."/>
            <person name="Delaux P.M."/>
            <person name="Dal Grande F."/>
            <person name="Keller J."/>
        </authorList>
    </citation>
    <scope>NUCLEOTIDE SEQUENCE [LARGE SCALE GENOMIC DNA]</scope>
    <source>
        <strain evidence="5 6">SAG 2036</strain>
    </source>
</reference>
<dbReference type="GO" id="GO:0000127">
    <property type="term" value="C:transcription factor TFIIIC complex"/>
    <property type="evidence" value="ECO:0007669"/>
    <property type="project" value="TreeGrafter"/>
</dbReference>
<dbReference type="InterPro" id="IPR036322">
    <property type="entry name" value="WD40_repeat_dom_sf"/>
</dbReference>
<dbReference type="GO" id="GO:0005634">
    <property type="term" value="C:nucleus"/>
    <property type="evidence" value="ECO:0007669"/>
    <property type="project" value="UniProtKB-SubCell"/>
</dbReference>
<dbReference type="EMBL" id="JALJOQ010000136">
    <property type="protein sequence ID" value="KAK9794630.1"/>
    <property type="molecule type" value="Genomic_DNA"/>
</dbReference>
<dbReference type="SMART" id="SM00320">
    <property type="entry name" value="WD40"/>
    <property type="match status" value="2"/>
</dbReference>
<evidence type="ECO:0000256" key="1">
    <source>
        <dbReference type="ARBA" id="ARBA00004123"/>
    </source>
</evidence>
<dbReference type="SUPFAM" id="SSF50978">
    <property type="entry name" value="WD40 repeat-like"/>
    <property type="match status" value="1"/>
</dbReference>
<name>A0AAW1NRQ1_9CHLO</name>
<keyword evidence="6" id="KW-1185">Reference proteome</keyword>
<dbReference type="AlphaFoldDB" id="A0AAW1NRQ1"/>
<evidence type="ECO:0000256" key="4">
    <source>
        <dbReference type="SAM" id="MobiDB-lite"/>
    </source>
</evidence>
<proteinExistence type="predicted"/>
<comment type="caution">
    <text evidence="5">The sequence shown here is derived from an EMBL/GenBank/DDBJ whole genome shotgun (WGS) entry which is preliminary data.</text>
</comment>
<feature type="region of interest" description="Disordered" evidence="4">
    <location>
        <begin position="208"/>
        <end position="231"/>
    </location>
</feature>
<dbReference type="GO" id="GO:0006383">
    <property type="term" value="P:transcription by RNA polymerase III"/>
    <property type="evidence" value="ECO:0007669"/>
    <property type="project" value="TreeGrafter"/>
</dbReference>
<evidence type="ECO:0000313" key="5">
    <source>
        <dbReference type="EMBL" id="KAK9794630.1"/>
    </source>
</evidence>
<dbReference type="InterPro" id="IPR052416">
    <property type="entry name" value="GTF3C_component"/>
</dbReference>
<evidence type="ECO:0000256" key="2">
    <source>
        <dbReference type="ARBA" id="ARBA00023163"/>
    </source>
</evidence>
<comment type="subcellular location">
    <subcellularLocation>
        <location evidence="1">Nucleus</location>
    </subcellularLocation>
</comment>
<organism evidence="5 6">
    <name type="scientific">Symbiochloris irregularis</name>
    <dbReference type="NCBI Taxonomy" id="706552"/>
    <lineage>
        <taxon>Eukaryota</taxon>
        <taxon>Viridiplantae</taxon>
        <taxon>Chlorophyta</taxon>
        <taxon>core chlorophytes</taxon>
        <taxon>Trebouxiophyceae</taxon>
        <taxon>Trebouxiales</taxon>
        <taxon>Trebouxiaceae</taxon>
        <taxon>Symbiochloris</taxon>
    </lineage>
</organism>
<accession>A0AAW1NRQ1</accession>
<evidence type="ECO:0000313" key="6">
    <source>
        <dbReference type="Proteomes" id="UP001465755"/>
    </source>
</evidence>
<dbReference type="PANTHER" id="PTHR15052">
    <property type="entry name" value="RNA POLYMERASE III TRANSCRIPTION INITIATION FACTOR COMPLEX SUBUNIT"/>
    <property type="match status" value="1"/>
</dbReference>
<dbReference type="Gene3D" id="2.130.10.10">
    <property type="entry name" value="YVTN repeat-like/Quinoprotein amine dehydrogenase"/>
    <property type="match status" value="1"/>
</dbReference>
<sequence length="314" mass="32986">MPMQGDQRYLRVDPSELTDFLASTGQLRLPCSDKDRLPEACELPLFQSVAVQPPSSGQDLLCFAGGPIWSLDWCPEPQACPADQAQYLTVSVHPKGRSMGLQAGACAIIERLGIVAVLLGTGEIQVLSLPNPAHVLAQGQGPGSQALGPAVTMIEPQPMAHAQRGSLGDSCASTVEWLPSAPHDLLLVGCWDGTAAIFRMLPEADAAAQAPGPSSQAGPSGTDTGAATPADCEGMQPLLHFKADINIVRCVAWAPTRTTGATSDQAGRHLFATAGHGNHVRIWDSRDPGRAQLSQLMSGRAWVLGMSWLPDGAH</sequence>
<keyword evidence="3" id="KW-0539">Nucleus</keyword>